<dbReference type="RefSeq" id="WP_323297079.1">
    <property type="nucleotide sequence ID" value="NZ_JAYFUM010000013.1"/>
</dbReference>
<organism evidence="1 2">
    <name type="scientific">Arcicella rigui</name>
    <dbReference type="NCBI Taxonomy" id="797020"/>
    <lineage>
        <taxon>Bacteria</taxon>
        <taxon>Pseudomonadati</taxon>
        <taxon>Bacteroidota</taxon>
        <taxon>Cytophagia</taxon>
        <taxon>Cytophagales</taxon>
        <taxon>Flectobacillaceae</taxon>
        <taxon>Arcicella</taxon>
    </lineage>
</organism>
<evidence type="ECO:0000313" key="2">
    <source>
        <dbReference type="Proteomes" id="UP001302949"/>
    </source>
</evidence>
<comment type="caution">
    <text evidence="1">The sequence shown here is derived from an EMBL/GenBank/DDBJ whole genome shotgun (WGS) entry which is preliminary data.</text>
</comment>
<name>A0ABU5QAP7_9BACT</name>
<keyword evidence="2" id="KW-1185">Reference proteome</keyword>
<dbReference type="EMBL" id="JAYFUM010000013">
    <property type="protein sequence ID" value="MEA5139920.1"/>
    <property type="molecule type" value="Genomic_DNA"/>
</dbReference>
<gene>
    <name evidence="1" type="ORF">VB248_12280</name>
</gene>
<protein>
    <recommendedName>
        <fullName evidence="3">Type II toxin-antitoxin system RelE/ParE family toxin</fullName>
    </recommendedName>
</protein>
<dbReference type="Proteomes" id="UP001302949">
    <property type="component" value="Unassembled WGS sequence"/>
</dbReference>
<evidence type="ECO:0000313" key="1">
    <source>
        <dbReference type="EMBL" id="MEA5139920.1"/>
    </source>
</evidence>
<proteinExistence type="predicted"/>
<evidence type="ECO:0008006" key="3">
    <source>
        <dbReference type="Google" id="ProtNLM"/>
    </source>
</evidence>
<accession>A0ABU5QAP7</accession>
<reference evidence="1 2" key="1">
    <citation type="submission" date="2023-12" db="EMBL/GenBank/DDBJ databases">
        <title>Novel species of the genus Arcicella isolated from rivers.</title>
        <authorList>
            <person name="Lu H."/>
        </authorList>
    </citation>
    <scope>NUCLEOTIDE SEQUENCE [LARGE SCALE GENOMIC DNA]</scope>
    <source>
        <strain evidence="1 2">KCTC 23307</strain>
    </source>
</reference>
<sequence>MVDGNGQLDEFENDLKDTTYWSEFKTLLAYMDFVANNRTLPQTKFKDITPAKELVKEYEFKSKHLRIYAIHQPNGKIVILGGYKNNQKNDINKFRSLKKQYLDSLK</sequence>